<reference evidence="7 8" key="1">
    <citation type="journal article" date="2021" name="Elife">
        <title>Chloroplast acquisition without the gene transfer in kleptoplastic sea slugs, Plakobranchus ocellatus.</title>
        <authorList>
            <person name="Maeda T."/>
            <person name="Takahashi S."/>
            <person name="Yoshida T."/>
            <person name="Shimamura S."/>
            <person name="Takaki Y."/>
            <person name="Nagai Y."/>
            <person name="Toyoda A."/>
            <person name="Suzuki Y."/>
            <person name="Arimoto A."/>
            <person name="Ishii H."/>
            <person name="Satoh N."/>
            <person name="Nishiyama T."/>
            <person name="Hasebe M."/>
            <person name="Maruyama T."/>
            <person name="Minagawa J."/>
            <person name="Obokata J."/>
            <person name="Shigenobu S."/>
        </authorList>
    </citation>
    <scope>NUCLEOTIDE SEQUENCE [LARGE SCALE GENOMIC DNA]</scope>
</reference>
<keyword evidence="6" id="KW-0732">Signal</keyword>
<proteinExistence type="inferred from homology"/>
<protein>
    <submittedName>
        <fullName evidence="7">Neuropeptide y</fullName>
    </submittedName>
</protein>
<evidence type="ECO:0000256" key="3">
    <source>
        <dbReference type="ARBA" id="ARBA00022525"/>
    </source>
</evidence>
<feature type="signal peptide" evidence="6">
    <location>
        <begin position="1"/>
        <end position="21"/>
    </location>
</feature>
<dbReference type="Proteomes" id="UP000735302">
    <property type="component" value="Unassembled WGS sequence"/>
</dbReference>
<evidence type="ECO:0000256" key="4">
    <source>
        <dbReference type="RuleBase" id="RU000656"/>
    </source>
</evidence>
<evidence type="ECO:0000256" key="5">
    <source>
        <dbReference type="SAM" id="MobiDB-lite"/>
    </source>
</evidence>
<dbReference type="GO" id="GO:0007218">
    <property type="term" value="P:neuropeptide signaling pathway"/>
    <property type="evidence" value="ECO:0007669"/>
    <property type="project" value="UniProtKB-KW"/>
</dbReference>
<keyword evidence="8" id="KW-1185">Reference proteome</keyword>
<evidence type="ECO:0000256" key="6">
    <source>
        <dbReference type="SAM" id="SignalP"/>
    </source>
</evidence>
<dbReference type="PROSITE" id="PS50276">
    <property type="entry name" value="PANCREATIC_HORMONE_2"/>
    <property type="match status" value="1"/>
</dbReference>
<evidence type="ECO:0000256" key="2">
    <source>
        <dbReference type="ARBA" id="ARBA00010022"/>
    </source>
</evidence>
<feature type="region of interest" description="Disordered" evidence="5">
    <location>
        <begin position="63"/>
        <end position="92"/>
    </location>
</feature>
<comment type="caution">
    <text evidence="7">The sequence shown here is derived from an EMBL/GenBank/DDBJ whole genome shotgun (WGS) entry which is preliminary data.</text>
</comment>
<keyword evidence="7" id="KW-0527">Neuropeptide</keyword>
<sequence>MYKLVLVTFLVASVAILEIACMDTMVAPPPRPAEFRSPNELRSYLKALNEYYAIVGRPRFGKRNGAARSPDFFRPNGDASAAEEGQGWSEYL</sequence>
<feature type="chain" id="PRO_5043652024" evidence="6">
    <location>
        <begin position="22"/>
        <end position="92"/>
    </location>
</feature>
<dbReference type="SMART" id="SM00309">
    <property type="entry name" value="PAH"/>
    <property type="match status" value="1"/>
</dbReference>
<comment type="subcellular location">
    <subcellularLocation>
        <location evidence="1">Secreted</location>
    </subcellularLocation>
</comment>
<gene>
    <name evidence="7" type="ORF">PoB_006594700</name>
</gene>
<accession>A0AAV4D5M6</accession>
<evidence type="ECO:0000313" key="7">
    <source>
        <dbReference type="EMBL" id="GFO39442.1"/>
    </source>
</evidence>
<dbReference type="PROSITE" id="PS00265">
    <property type="entry name" value="PANCREATIC_HORMONE_1"/>
    <property type="match status" value="1"/>
</dbReference>
<dbReference type="CDD" id="cd00126">
    <property type="entry name" value="PAH"/>
    <property type="match status" value="1"/>
</dbReference>
<dbReference type="Pfam" id="PF00159">
    <property type="entry name" value="Hormone_3"/>
    <property type="match status" value="1"/>
</dbReference>
<organism evidence="7 8">
    <name type="scientific">Plakobranchus ocellatus</name>
    <dbReference type="NCBI Taxonomy" id="259542"/>
    <lineage>
        <taxon>Eukaryota</taxon>
        <taxon>Metazoa</taxon>
        <taxon>Spiralia</taxon>
        <taxon>Lophotrochozoa</taxon>
        <taxon>Mollusca</taxon>
        <taxon>Gastropoda</taxon>
        <taxon>Heterobranchia</taxon>
        <taxon>Euthyneura</taxon>
        <taxon>Panpulmonata</taxon>
        <taxon>Sacoglossa</taxon>
        <taxon>Placobranchoidea</taxon>
        <taxon>Plakobranchidae</taxon>
        <taxon>Plakobranchus</taxon>
    </lineage>
</organism>
<comment type="similarity">
    <text evidence="2 4">Belongs to the NPY family.</text>
</comment>
<dbReference type="GO" id="GO:0005576">
    <property type="term" value="C:extracellular region"/>
    <property type="evidence" value="ECO:0007669"/>
    <property type="project" value="UniProtKB-SubCell"/>
</dbReference>
<dbReference type="InterPro" id="IPR001955">
    <property type="entry name" value="Pancreatic_hormone-like"/>
</dbReference>
<evidence type="ECO:0000256" key="1">
    <source>
        <dbReference type="ARBA" id="ARBA00004613"/>
    </source>
</evidence>
<dbReference type="GO" id="GO:0005179">
    <property type="term" value="F:hormone activity"/>
    <property type="evidence" value="ECO:0007669"/>
    <property type="project" value="InterPro"/>
</dbReference>
<dbReference type="EMBL" id="BLXT01007498">
    <property type="protein sequence ID" value="GFO39442.1"/>
    <property type="molecule type" value="Genomic_DNA"/>
</dbReference>
<keyword evidence="3" id="KW-0964">Secreted</keyword>
<name>A0AAV4D5M6_9GAST</name>
<dbReference type="InterPro" id="IPR020392">
    <property type="entry name" value="Pancreatic_hormone-like_CS"/>
</dbReference>
<evidence type="ECO:0000313" key="8">
    <source>
        <dbReference type="Proteomes" id="UP000735302"/>
    </source>
</evidence>
<dbReference type="AlphaFoldDB" id="A0AAV4D5M6"/>